<dbReference type="AlphaFoldDB" id="A0A9Q8FS10"/>
<dbReference type="InterPro" id="IPR000926">
    <property type="entry name" value="RibA"/>
</dbReference>
<dbReference type="RefSeq" id="WP_133417605.1">
    <property type="nucleotide sequence ID" value="NZ_SCWD01000001.1"/>
</dbReference>
<dbReference type="InterPro" id="IPR036144">
    <property type="entry name" value="RibA-like_sf"/>
</dbReference>
<dbReference type="CDD" id="cd00641">
    <property type="entry name" value="GTP_cyclohydro2"/>
    <property type="match status" value="1"/>
</dbReference>
<evidence type="ECO:0000313" key="21">
    <source>
        <dbReference type="Proteomes" id="UP000295280"/>
    </source>
</evidence>
<dbReference type="Pfam" id="PF00925">
    <property type="entry name" value="GTP_cyclohydro2"/>
    <property type="match status" value="1"/>
</dbReference>
<comment type="catalytic activity">
    <reaction evidence="17 18">
        <text>GTP + 4 H2O = 2,5-diamino-6-hydroxy-4-(5-phosphoribosylamino)-pyrimidine + formate + 2 phosphate + 3 H(+)</text>
        <dbReference type="Rhea" id="RHEA:23704"/>
        <dbReference type="ChEBI" id="CHEBI:15377"/>
        <dbReference type="ChEBI" id="CHEBI:15378"/>
        <dbReference type="ChEBI" id="CHEBI:15740"/>
        <dbReference type="ChEBI" id="CHEBI:37565"/>
        <dbReference type="ChEBI" id="CHEBI:43474"/>
        <dbReference type="ChEBI" id="CHEBI:58614"/>
        <dbReference type="EC" id="3.5.4.25"/>
    </reaction>
</comment>
<feature type="region of interest" description="GTP cyclohydrolase II" evidence="18">
    <location>
        <begin position="198"/>
        <end position="394"/>
    </location>
</feature>
<dbReference type="EC" id="3.5.4.25" evidence="18"/>
<evidence type="ECO:0000259" key="19">
    <source>
        <dbReference type="Pfam" id="PF00925"/>
    </source>
</evidence>
<dbReference type="FunFam" id="3.40.50.10990:FF:000002">
    <property type="entry name" value="GTP cyclohydrolase-2"/>
    <property type="match status" value="1"/>
</dbReference>
<feature type="binding site" evidence="18">
    <location>
        <begin position="136"/>
        <end position="140"/>
    </location>
    <ligand>
        <name>D-ribulose 5-phosphate</name>
        <dbReference type="ChEBI" id="CHEBI:58121"/>
    </ligand>
</feature>
<sequence length="394" mass="43826">MFDSIEEALLDLKAGKPIIVVDSEDRENEGDLIAVTEFMPPEVLNMMITEARGLVCAPVSPELADKFGLAPMTVCNNDPHGTAFTASIDHVNSTTGISVNERYDTVRAFLDEDTACFNSPGHIFPLIARGGGVLERQGHTEACIDLARLTGAEPTGVICEIIKADGTMARRDDLIEFKEQHDLKLITIEALIQYRKAHEPLVERAAVVDMPTSYGHFTVYGYQELYSDKEHVVYMKPYEGIPDIRLHSECLTGDVFHSKRCDCGEQLENGLRHIDEHGGLLIYLRQEGRGIGLINKLKAYEKIEQGLDTVEANEALGFDADLRDYGVAAAILRDLDIPSVNLITNNPRKIDGLKKYGIDVRLRIPHQFSSNPDNSHYLSTKKDKLGHLLEENLI</sequence>
<dbReference type="GO" id="GO:0005829">
    <property type="term" value="C:cytosol"/>
    <property type="evidence" value="ECO:0007669"/>
    <property type="project" value="TreeGrafter"/>
</dbReference>
<feature type="binding site" evidence="18">
    <location>
        <position position="266"/>
    </location>
    <ligand>
        <name>GTP</name>
        <dbReference type="ChEBI" id="CHEBI:37565"/>
    </ligand>
</feature>
<dbReference type="Proteomes" id="UP000295280">
    <property type="component" value="Unassembled WGS sequence"/>
</dbReference>
<evidence type="ECO:0000256" key="8">
    <source>
        <dbReference type="ARBA" id="ARBA00022723"/>
    </source>
</evidence>
<feature type="domain" description="GTP cyclohydrolase II" evidence="19">
    <location>
        <begin position="204"/>
        <end position="365"/>
    </location>
</feature>
<dbReference type="NCBIfam" id="TIGR00506">
    <property type="entry name" value="ribB"/>
    <property type="match status" value="1"/>
</dbReference>
<feature type="binding site" evidence="18">
    <location>
        <position position="349"/>
    </location>
    <ligand>
        <name>GTP</name>
        <dbReference type="ChEBI" id="CHEBI:37565"/>
    </ligand>
</feature>
<dbReference type="EC" id="4.1.99.12" evidence="18"/>
<keyword evidence="8 18" id="KW-0479">Metal-binding</keyword>
<organism evidence="20 21">
    <name type="scientific">Macrococcus carouselicus</name>
    <dbReference type="NCBI Taxonomy" id="69969"/>
    <lineage>
        <taxon>Bacteria</taxon>
        <taxon>Bacillati</taxon>
        <taxon>Bacillota</taxon>
        <taxon>Bacilli</taxon>
        <taxon>Bacillales</taxon>
        <taxon>Staphylococcaceae</taxon>
        <taxon>Macrococcus</taxon>
    </lineage>
</organism>
<keyword evidence="16 18" id="KW-0511">Multifunctional enzyme</keyword>
<dbReference type="GO" id="GO:0030145">
    <property type="term" value="F:manganese ion binding"/>
    <property type="evidence" value="ECO:0007669"/>
    <property type="project" value="UniProtKB-UniRule"/>
</dbReference>
<evidence type="ECO:0000256" key="16">
    <source>
        <dbReference type="ARBA" id="ARBA00023268"/>
    </source>
</evidence>
<keyword evidence="15 18" id="KW-0456">Lyase</keyword>
<feature type="active site" description="Proton acceptor; for GTP cyclohydrolase activity" evidence="18">
    <location>
        <position position="321"/>
    </location>
</feature>
<proteinExistence type="inferred from homology"/>
<keyword evidence="12 18" id="KW-0460">Magnesium</keyword>
<dbReference type="EMBL" id="SCWD01000001">
    <property type="protein sequence ID" value="TDM04746.1"/>
    <property type="molecule type" value="Genomic_DNA"/>
</dbReference>
<keyword evidence="13 18" id="KW-0342">GTP-binding</keyword>
<evidence type="ECO:0000256" key="1">
    <source>
        <dbReference type="ARBA" id="ARBA00000141"/>
    </source>
</evidence>
<comment type="function">
    <text evidence="3 18">Catalyzes the conversion of D-ribulose 5-phosphate to formate and 3,4-dihydroxy-2-butanone 4-phosphate.</text>
</comment>
<feature type="binding site" evidence="18">
    <location>
        <position position="160"/>
    </location>
    <ligand>
        <name>D-ribulose 5-phosphate</name>
        <dbReference type="ChEBI" id="CHEBI:58121"/>
    </ligand>
</feature>
<accession>A0A9Q8FS10</accession>
<feature type="binding site" evidence="18">
    <location>
        <position position="31"/>
    </location>
    <ligand>
        <name>D-ribulose 5-phosphate</name>
        <dbReference type="ChEBI" id="CHEBI:58121"/>
    </ligand>
</feature>
<feature type="region of interest" description="DHBP synthase" evidence="18">
    <location>
        <begin position="1"/>
        <end position="197"/>
    </location>
</feature>
<dbReference type="InterPro" id="IPR017945">
    <property type="entry name" value="DHBP_synth_RibB-like_a/b_dom"/>
</dbReference>
<evidence type="ECO:0000256" key="17">
    <source>
        <dbReference type="ARBA" id="ARBA00049295"/>
    </source>
</evidence>
<feature type="binding site" evidence="18">
    <location>
        <begin position="26"/>
        <end position="27"/>
    </location>
    <ligand>
        <name>D-ribulose 5-phosphate</name>
        <dbReference type="ChEBI" id="CHEBI:58121"/>
    </ligand>
</feature>
<comment type="cofactor">
    <cofactor evidence="18">
        <name>Zn(2+)</name>
        <dbReference type="ChEBI" id="CHEBI:29105"/>
    </cofactor>
    <text evidence="18">Binds 1 zinc ion per subunit.</text>
</comment>
<keyword evidence="10 18" id="KW-0378">Hydrolase</keyword>
<dbReference type="SUPFAM" id="SSF55821">
    <property type="entry name" value="YrdC/RibB"/>
    <property type="match status" value="1"/>
</dbReference>
<evidence type="ECO:0000256" key="12">
    <source>
        <dbReference type="ARBA" id="ARBA00022842"/>
    </source>
</evidence>
<feature type="site" description="Essential for DHBP synthase activity" evidence="18">
    <location>
        <position position="160"/>
    </location>
</feature>
<dbReference type="NCBIfam" id="TIGR00505">
    <property type="entry name" value="ribA"/>
    <property type="match status" value="1"/>
</dbReference>
<feature type="binding site" evidence="18">
    <location>
        <position position="263"/>
    </location>
    <ligand>
        <name>Zn(2+)</name>
        <dbReference type="ChEBI" id="CHEBI:29105"/>
        <note>catalytic</note>
    </ligand>
</feature>
<gene>
    <name evidence="20" type="primary">ribA</name>
    <name evidence="18" type="synonym">ribBA</name>
    <name evidence="20" type="ORF">ERX40_05310</name>
</gene>
<comment type="cofactor">
    <cofactor evidence="18">
        <name>Mg(2+)</name>
        <dbReference type="ChEBI" id="CHEBI:18420"/>
    </cofactor>
    <cofactor evidence="18">
        <name>Mn(2+)</name>
        <dbReference type="ChEBI" id="CHEBI:29035"/>
    </cofactor>
    <text evidence="18">Binds 2 divalent metal cations per subunit. Magnesium or manganese.</text>
</comment>
<keyword evidence="21" id="KW-1185">Reference proteome</keyword>
<dbReference type="GO" id="GO:0009231">
    <property type="term" value="P:riboflavin biosynthetic process"/>
    <property type="evidence" value="ECO:0007669"/>
    <property type="project" value="UniProtKB-UniRule"/>
</dbReference>
<dbReference type="Gene3D" id="3.90.870.10">
    <property type="entry name" value="DHBP synthase"/>
    <property type="match status" value="1"/>
</dbReference>
<dbReference type="GO" id="GO:0005525">
    <property type="term" value="F:GTP binding"/>
    <property type="evidence" value="ECO:0007669"/>
    <property type="project" value="UniProtKB-KW"/>
</dbReference>
<comment type="function">
    <text evidence="18">Catalyzes the conversion of GTP to 2,5-diamino-6-ribosylamino-4(3H)-pyrimidinone 5'-phosphate (DARP), formate and pyrophosphate.</text>
</comment>
<feature type="binding site" evidence="18">
    <location>
        <position position="344"/>
    </location>
    <ligand>
        <name>GTP</name>
        <dbReference type="ChEBI" id="CHEBI:37565"/>
    </ligand>
</feature>
<keyword evidence="7 18" id="KW-0686">Riboflavin biosynthesis</keyword>
<comment type="pathway">
    <text evidence="4 18">Cofactor biosynthesis; riboflavin biosynthesis; 5-amino-6-(D-ribitylamino)uracil from GTP: step 1/4.</text>
</comment>
<dbReference type="Gene3D" id="3.40.50.10990">
    <property type="entry name" value="GTP cyclohydrolase II"/>
    <property type="match status" value="1"/>
</dbReference>
<evidence type="ECO:0000256" key="3">
    <source>
        <dbReference type="ARBA" id="ARBA00002284"/>
    </source>
</evidence>
<dbReference type="OrthoDB" id="9793111at2"/>
<evidence type="ECO:0000256" key="14">
    <source>
        <dbReference type="ARBA" id="ARBA00023211"/>
    </source>
</evidence>
<dbReference type="GO" id="GO:0000287">
    <property type="term" value="F:magnesium ion binding"/>
    <property type="evidence" value="ECO:0007669"/>
    <property type="project" value="UniProtKB-UniRule"/>
</dbReference>
<comment type="pathway">
    <text evidence="5 18">Cofactor biosynthesis; riboflavin biosynthesis; 2-hydroxy-3-oxobutyl phosphate from D-ribulose 5-phosphate: step 1/1.</text>
</comment>
<dbReference type="Pfam" id="PF00926">
    <property type="entry name" value="DHBP_synthase"/>
    <property type="match status" value="1"/>
</dbReference>
<dbReference type="PIRSF" id="PIRSF001259">
    <property type="entry name" value="RibA"/>
    <property type="match status" value="1"/>
</dbReference>
<feature type="binding site" evidence="18">
    <location>
        <position position="250"/>
    </location>
    <ligand>
        <name>Zn(2+)</name>
        <dbReference type="ChEBI" id="CHEBI:29105"/>
        <note>catalytic</note>
    </ligand>
</feature>
<keyword evidence="11 18" id="KW-0862">Zinc</keyword>
<feature type="site" description="Essential for DHBP synthase activity" evidence="18">
    <location>
        <position position="122"/>
    </location>
</feature>
<comment type="catalytic activity">
    <reaction evidence="1 18">
        <text>D-ribulose 5-phosphate = (2S)-2-hydroxy-3-oxobutyl phosphate + formate + H(+)</text>
        <dbReference type="Rhea" id="RHEA:18457"/>
        <dbReference type="ChEBI" id="CHEBI:15378"/>
        <dbReference type="ChEBI" id="CHEBI:15740"/>
        <dbReference type="ChEBI" id="CHEBI:58121"/>
        <dbReference type="ChEBI" id="CHEBI:58830"/>
        <dbReference type="EC" id="4.1.99.12"/>
    </reaction>
</comment>
<dbReference type="GO" id="GO:0008270">
    <property type="term" value="F:zinc ion binding"/>
    <property type="evidence" value="ECO:0007669"/>
    <property type="project" value="UniProtKB-UniRule"/>
</dbReference>
<evidence type="ECO:0000256" key="7">
    <source>
        <dbReference type="ARBA" id="ARBA00022619"/>
    </source>
</evidence>
<evidence type="ECO:0000256" key="15">
    <source>
        <dbReference type="ARBA" id="ARBA00023239"/>
    </source>
</evidence>
<feature type="binding site" evidence="18">
    <location>
        <position position="139"/>
    </location>
    <ligand>
        <name>Mg(2+)</name>
        <dbReference type="ChEBI" id="CHEBI:18420"/>
        <label>2</label>
    </ligand>
</feature>
<dbReference type="SUPFAM" id="SSF142695">
    <property type="entry name" value="RibA-like"/>
    <property type="match status" value="1"/>
</dbReference>
<dbReference type="FunFam" id="3.90.870.10:FF:000001">
    <property type="entry name" value="Riboflavin biosynthesis protein RibBA"/>
    <property type="match status" value="1"/>
</dbReference>
<dbReference type="GO" id="GO:0008686">
    <property type="term" value="F:3,4-dihydroxy-2-butanone-4-phosphate synthase activity"/>
    <property type="evidence" value="ECO:0007669"/>
    <property type="project" value="UniProtKB-UniRule"/>
</dbReference>
<feature type="binding site" evidence="18">
    <location>
        <position position="27"/>
    </location>
    <ligand>
        <name>Mg(2+)</name>
        <dbReference type="ChEBI" id="CHEBI:18420"/>
        <label>1</label>
    </ligand>
</feature>
<feature type="binding site" evidence="18">
    <location>
        <position position="309"/>
    </location>
    <ligand>
        <name>GTP</name>
        <dbReference type="ChEBI" id="CHEBI:37565"/>
    </ligand>
</feature>
<evidence type="ECO:0000256" key="4">
    <source>
        <dbReference type="ARBA" id="ARBA00004853"/>
    </source>
</evidence>
<comment type="similarity">
    <text evidence="18">In the C-terminal section; belongs to the GTP cyclohydrolase II family.</text>
</comment>
<evidence type="ECO:0000256" key="5">
    <source>
        <dbReference type="ARBA" id="ARBA00004904"/>
    </source>
</evidence>
<evidence type="ECO:0000256" key="9">
    <source>
        <dbReference type="ARBA" id="ARBA00022741"/>
    </source>
</evidence>
<dbReference type="PANTHER" id="PTHR21327">
    <property type="entry name" value="GTP CYCLOHYDROLASE II-RELATED"/>
    <property type="match status" value="1"/>
</dbReference>
<evidence type="ECO:0000256" key="6">
    <source>
        <dbReference type="ARBA" id="ARBA00005520"/>
    </source>
</evidence>
<feature type="binding site" evidence="18">
    <location>
        <position position="27"/>
    </location>
    <ligand>
        <name>Mg(2+)</name>
        <dbReference type="ChEBI" id="CHEBI:18420"/>
        <label>2</label>
    </ligand>
</feature>
<dbReference type="InterPro" id="IPR032677">
    <property type="entry name" value="GTP_cyclohydro_II"/>
</dbReference>
<feature type="binding site" evidence="18">
    <location>
        <begin position="287"/>
        <end position="289"/>
    </location>
    <ligand>
        <name>GTP</name>
        <dbReference type="ChEBI" id="CHEBI:37565"/>
    </ligand>
</feature>
<keyword evidence="14 18" id="KW-0464">Manganese</keyword>
<dbReference type="NCBIfam" id="NF001591">
    <property type="entry name" value="PRK00393.1"/>
    <property type="match status" value="1"/>
</dbReference>
<evidence type="ECO:0000256" key="2">
    <source>
        <dbReference type="ARBA" id="ARBA00001936"/>
    </source>
</evidence>
<feature type="binding site" evidence="18">
    <location>
        <position position="261"/>
    </location>
    <ligand>
        <name>Zn(2+)</name>
        <dbReference type="ChEBI" id="CHEBI:29105"/>
        <note>catalytic</note>
    </ligand>
</feature>
<evidence type="ECO:0000256" key="11">
    <source>
        <dbReference type="ARBA" id="ARBA00022833"/>
    </source>
</evidence>
<keyword evidence="9 18" id="KW-0547">Nucleotide-binding</keyword>
<dbReference type="PANTHER" id="PTHR21327:SF18">
    <property type="entry name" value="3,4-DIHYDROXY-2-BUTANONE 4-PHOSPHATE SYNTHASE"/>
    <property type="match status" value="1"/>
</dbReference>
<dbReference type="HAMAP" id="MF_00179">
    <property type="entry name" value="RibA"/>
    <property type="match status" value="1"/>
</dbReference>
<feature type="binding site" evidence="18">
    <location>
        <begin position="245"/>
        <end position="249"/>
    </location>
    <ligand>
        <name>GTP</name>
        <dbReference type="ChEBI" id="CHEBI:37565"/>
    </ligand>
</feature>
<comment type="cofactor">
    <cofactor evidence="2">
        <name>Mn(2+)</name>
        <dbReference type="ChEBI" id="CHEBI:29035"/>
    </cofactor>
</comment>
<evidence type="ECO:0000256" key="13">
    <source>
        <dbReference type="ARBA" id="ARBA00023134"/>
    </source>
</evidence>
<dbReference type="InterPro" id="IPR016299">
    <property type="entry name" value="Riboflavin_synth_RibBA"/>
</dbReference>
<evidence type="ECO:0000256" key="18">
    <source>
        <dbReference type="HAMAP-Rule" id="MF_01283"/>
    </source>
</evidence>
<protein>
    <recommendedName>
        <fullName evidence="18">Riboflavin biosynthesis protein RibBA</fullName>
    </recommendedName>
    <domain>
        <recommendedName>
            <fullName evidence="18">3,4-dihydroxy-2-butanone 4-phosphate synthase</fullName>
            <shortName evidence="18">DHBP synthase</shortName>
            <ecNumber evidence="18">4.1.99.12</ecNumber>
        </recommendedName>
    </domain>
    <domain>
        <recommendedName>
            <fullName evidence="18">GTP cyclohydrolase-2</fullName>
            <ecNumber evidence="18">3.5.4.25</ecNumber>
        </recommendedName>
        <alternativeName>
            <fullName evidence="18">GTP cyclohydrolase II</fullName>
        </alternativeName>
    </domain>
</protein>
<comment type="similarity">
    <text evidence="6 18">In the N-terminal section; belongs to the DHBP synthase family.</text>
</comment>
<dbReference type="HAMAP" id="MF_01283">
    <property type="entry name" value="RibBA"/>
    <property type="match status" value="1"/>
</dbReference>
<evidence type="ECO:0000313" key="20">
    <source>
        <dbReference type="EMBL" id="TDM04746.1"/>
    </source>
</evidence>
<evidence type="ECO:0000256" key="10">
    <source>
        <dbReference type="ARBA" id="ARBA00022801"/>
    </source>
</evidence>
<feature type="active site" description="Nucleophile; for GTP cyclohydrolase activity" evidence="18">
    <location>
        <position position="323"/>
    </location>
</feature>
<dbReference type="InterPro" id="IPR000422">
    <property type="entry name" value="DHBP_synthase_RibB"/>
</dbReference>
<dbReference type="GO" id="GO:0003935">
    <property type="term" value="F:GTP cyclohydrolase II activity"/>
    <property type="evidence" value="ECO:0007669"/>
    <property type="project" value="UniProtKB-UniRule"/>
</dbReference>
<reference evidence="20 21" key="1">
    <citation type="submission" date="2019-01" db="EMBL/GenBank/DDBJ databases">
        <title>Draft genome sequences of the type strains of six Macrococcus species.</title>
        <authorList>
            <person name="Mazhar S."/>
            <person name="Altermann E."/>
            <person name="Hill C."/>
            <person name="Mcauliffe O."/>
        </authorList>
    </citation>
    <scope>NUCLEOTIDE SEQUENCE [LARGE SCALE GENOMIC DNA]</scope>
    <source>
        <strain evidence="20 21">ATCC 51828</strain>
    </source>
</reference>
<name>A0A9Q8FS10_9STAP</name>
<comment type="caution">
    <text evidence="20">The sequence shown here is derived from an EMBL/GenBank/DDBJ whole genome shotgun (WGS) entry which is preliminary data.</text>
</comment>